<name>A0A6G9YXW1_9NOCA</name>
<dbReference type="EMBL" id="CP046173">
    <property type="protein sequence ID" value="QIS18169.1"/>
    <property type="molecule type" value="Genomic_DNA"/>
</dbReference>
<keyword evidence="2" id="KW-0732">Signal</keyword>
<evidence type="ECO:0000313" key="3">
    <source>
        <dbReference type="EMBL" id="QIS18169.1"/>
    </source>
</evidence>
<dbReference type="AlphaFoldDB" id="A0A6G9YXW1"/>
<proteinExistence type="predicted"/>
<evidence type="ECO:0000256" key="1">
    <source>
        <dbReference type="SAM" id="MobiDB-lite"/>
    </source>
</evidence>
<protein>
    <submittedName>
        <fullName evidence="3">Uncharacterized protein</fullName>
    </submittedName>
</protein>
<dbReference type="Proteomes" id="UP000500953">
    <property type="component" value="Chromosome"/>
</dbReference>
<feature type="region of interest" description="Disordered" evidence="1">
    <location>
        <begin position="115"/>
        <end position="144"/>
    </location>
</feature>
<evidence type="ECO:0000256" key="2">
    <source>
        <dbReference type="SAM" id="SignalP"/>
    </source>
</evidence>
<feature type="signal peptide" evidence="2">
    <location>
        <begin position="1"/>
        <end position="22"/>
    </location>
</feature>
<organism evidence="3 4">
    <name type="scientific">Nocardia terpenica</name>
    <dbReference type="NCBI Taxonomy" id="455432"/>
    <lineage>
        <taxon>Bacteria</taxon>
        <taxon>Bacillati</taxon>
        <taxon>Actinomycetota</taxon>
        <taxon>Actinomycetes</taxon>
        <taxon>Mycobacteriales</taxon>
        <taxon>Nocardiaceae</taxon>
        <taxon>Nocardia</taxon>
    </lineage>
</organism>
<sequence length="194" mass="20788">MRLRAALCVGAAALILPGCTHPKPAPAPAWVSAPDLPAIDHSLDSPSVRRLAESFLRSQDPARAAAGNTVVRRSGTPVTVYATNPGFVADPAAPLDRAGIASYIAVPVRISDRPDTDTMQLVPTPSYPPRAVATGTEETTQPLPTNSRLLLDYPTHTWFAWTRTEIAVLTPGTTPVPKGRVFDAAQFRDWMVSR</sequence>
<dbReference type="RefSeq" id="WP_167485491.1">
    <property type="nucleotide sequence ID" value="NZ_CP046173.1"/>
</dbReference>
<reference evidence="3 4" key="1">
    <citation type="journal article" date="2019" name="ACS Chem. Biol.">
        <title>Identification and Mobilization of a Cryptic Antibiotic Biosynthesis Gene Locus from a Human-Pathogenic Nocardia Isolate.</title>
        <authorList>
            <person name="Herisse M."/>
            <person name="Ishida K."/>
            <person name="Porter J.L."/>
            <person name="Howden B."/>
            <person name="Hertweck C."/>
            <person name="Stinear T.P."/>
            <person name="Pidot S.J."/>
        </authorList>
    </citation>
    <scope>NUCLEOTIDE SEQUENCE [LARGE SCALE GENOMIC DNA]</scope>
    <source>
        <strain evidence="3 4">AUSMDU00012715</strain>
    </source>
</reference>
<feature type="chain" id="PRO_5039277494" evidence="2">
    <location>
        <begin position="23"/>
        <end position="194"/>
    </location>
</feature>
<gene>
    <name evidence="3" type="ORF">F6W96_07500</name>
</gene>
<accession>A0A6G9YXW1</accession>
<evidence type="ECO:0000313" key="4">
    <source>
        <dbReference type="Proteomes" id="UP000500953"/>
    </source>
</evidence>